<dbReference type="FunCoup" id="A0A1D2V9P2">
    <property type="interactions" value="102"/>
</dbReference>
<protein>
    <recommendedName>
        <fullName evidence="6">25S rRNA adenine-N(1) methyltransferase</fullName>
    </recommendedName>
</protein>
<dbReference type="GeneID" id="30967714"/>
<dbReference type="PANTHER" id="PTHR21008:SF1">
    <property type="entry name" value="25S RRNA (ADENINE(2142)-N(1))-METHYLTRANSFERASE"/>
    <property type="match status" value="1"/>
</dbReference>
<sequence length="302" mass="34970">MVNTDYKKSDLIYKLINKNPQYNSIYLTNKNLIIGENQKVLPNNGSDFSSVSQLKTFEKLFEKLGKIDGELVNRGGIETYQIASMDGQDSKRGGDSSKRLIKWVNEFTSEDSKIDNLNSVLEIGSLSTKNEISRKYQKIYRIDLNPQNPNIHKQDFMKMEIPKKGKDKFDLISLSLVLNFMLSSTDRGEMLKRICYFLKNPLEGHMEEKGEKSGLNSIYPSLFLVLPLPCIKNSRYLNLQLLTEKVMKPLNFSIIKQHESNKLFYSLWKWHGLKKDTDIINIKYKKQTIQEGSNRNNFSISF</sequence>
<dbReference type="EMBL" id="KV454493">
    <property type="protein sequence ID" value="ODV58255.1"/>
    <property type="molecule type" value="Genomic_DNA"/>
</dbReference>
<dbReference type="GO" id="GO:0016433">
    <property type="term" value="F:rRNA (adenine) methyltransferase activity"/>
    <property type="evidence" value="ECO:0007669"/>
    <property type="project" value="TreeGrafter"/>
</dbReference>
<dbReference type="GO" id="GO:0005730">
    <property type="term" value="C:nucleolus"/>
    <property type="evidence" value="ECO:0007669"/>
    <property type="project" value="TreeGrafter"/>
</dbReference>
<gene>
    <name evidence="4" type="ORF">ASCRUDRAFT_77961</name>
</gene>
<dbReference type="AlphaFoldDB" id="A0A1D2V9P2"/>
<proteinExistence type="predicted"/>
<dbReference type="PANTHER" id="PTHR21008">
    <property type="entry name" value="S-ADENOSYLMETHIONINE SENSOR UPSTREAM OF MTORC1-RELATED"/>
    <property type="match status" value="1"/>
</dbReference>
<keyword evidence="1" id="KW-0489">Methyltransferase</keyword>
<keyword evidence="5" id="KW-1185">Reference proteome</keyword>
<dbReference type="OrthoDB" id="5954793at2759"/>
<evidence type="ECO:0008006" key="6">
    <source>
        <dbReference type="Google" id="ProtNLM"/>
    </source>
</evidence>
<reference evidence="5" key="1">
    <citation type="submission" date="2016-05" db="EMBL/GenBank/DDBJ databases">
        <title>Comparative genomics of biotechnologically important yeasts.</title>
        <authorList>
            <consortium name="DOE Joint Genome Institute"/>
            <person name="Riley R."/>
            <person name="Haridas S."/>
            <person name="Wolfe K.H."/>
            <person name="Lopes M.R."/>
            <person name="Hittinger C.T."/>
            <person name="Goker M."/>
            <person name="Salamov A."/>
            <person name="Wisecaver J."/>
            <person name="Long T.M."/>
            <person name="Aerts A.L."/>
            <person name="Barry K."/>
            <person name="Choi C."/>
            <person name="Clum A."/>
            <person name="Coughlan A.Y."/>
            <person name="Deshpande S."/>
            <person name="Douglass A.P."/>
            <person name="Hanson S.J."/>
            <person name="Klenk H.-P."/>
            <person name="Labutti K."/>
            <person name="Lapidus A."/>
            <person name="Lindquist E."/>
            <person name="Lipzen A."/>
            <person name="Meier-Kolthoff J.P."/>
            <person name="Ohm R.A."/>
            <person name="Otillar R.P."/>
            <person name="Pangilinan J."/>
            <person name="Peng Y."/>
            <person name="Rokas A."/>
            <person name="Rosa C.A."/>
            <person name="Scheuner C."/>
            <person name="Sibirny A.A."/>
            <person name="Slot J.C."/>
            <person name="Stielow J.B."/>
            <person name="Sun H."/>
            <person name="Kurtzman C.P."/>
            <person name="Blackwell M."/>
            <person name="Grigoriev I.V."/>
            <person name="Jeffries T.W."/>
        </authorList>
    </citation>
    <scope>NUCLEOTIDE SEQUENCE [LARGE SCALE GENOMIC DNA]</scope>
    <source>
        <strain evidence="5">DSM 1968</strain>
    </source>
</reference>
<accession>A0A1D2V9P2</accession>
<organism evidence="4 5">
    <name type="scientific">Ascoidea rubescens DSM 1968</name>
    <dbReference type="NCBI Taxonomy" id="1344418"/>
    <lineage>
        <taxon>Eukaryota</taxon>
        <taxon>Fungi</taxon>
        <taxon>Dikarya</taxon>
        <taxon>Ascomycota</taxon>
        <taxon>Saccharomycotina</taxon>
        <taxon>Saccharomycetes</taxon>
        <taxon>Ascoideaceae</taxon>
        <taxon>Ascoidea</taxon>
    </lineage>
</organism>
<evidence type="ECO:0000256" key="1">
    <source>
        <dbReference type="ARBA" id="ARBA00022603"/>
    </source>
</evidence>
<evidence type="ECO:0000256" key="3">
    <source>
        <dbReference type="ARBA" id="ARBA00022691"/>
    </source>
</evidence>
<dbReference type="Pfam" id="PF11968">
    <property type="entry name" value="Bmt2"/>
    <property type="match status" value="1"/>
</dbReference>
<dbReference type="Proteomes" id="UP000095038">
    <property type="component" value="Unassembled WGS sequence"/>
</dbReference>
<dbReference type="RefSeq" id="XP_020044562.1">
    <property type="nucleotide sequence ID" value="XM_020194078.1"/>
</dbReference>
<evidence type="ECO:0000313" key="4">
    <source>
        <dbReference type="EMBL" id="ODV58255.1"/>
    </source>
</evidence>
<dbReference type="InParanoid" id="A0A1D2V9P2"/>
<evidence type="ECO:0000256" key="2">
    <source>
        <dbReference type="ARBA" id="ARBA00022679"/>
    </source>
</evidence>
<dbReference type="InterPro" id="IPR021867">
    <property type="entry name" value="Bmt2/SAMTOR"/>
</dbReference>
<dbReference type="STRING" id="1344418.A0A1D2V9P2"/>
<name>A0A1D2V9P2_9ASCO</name>
<evidence type="ECO:0000313" key="5">
    <source>
        <dbReference type="Proteomes" id="UP000095038"/>
    </source>
</evidence>
<keyword evidence="3" id="KW-0949">S-adenosyl-L-methionine</keyword>
<keyword evidence="2" id="KW-0808">Transferase</keyword>